<gene>
    <name evidence="3" type="ORF">FLAG1_01184</name>
</gene>
<keyword evidence="4" id="KW-1185">Reference proteome</keyword>
<dbReference type="EMBL" id="JXCE01000009">
    <property type="protein sequence ID" value="KPA45864.1"/>
    <property type="molecule type" value="Genomic_DNA"/>
</dbReference>
<feature type="compositionally biased region" description="Low complexity" evidence="2">
    <location>
        <begin position="124"/>
        <end position="139"/>
    </location>
</feature>
<proteinExistence type="predicted"/>
<feature type="region of interest" description="Disordered" evidence="2">
    <location>
        <begin position="124"/>
        <end position="157"/>
    </location>
</feature>
<dbReference type="AlphaFoldDB" id="A0A0N0DHQ2"/>
<feature type="coiled-coil region" evidence="1">
    <location>
        <begin position="364"/>
        <end position="391"/>
    </location>
</feature>
<organism evidence="3 4">
    <name type="scientific">Fusarium langsethiae</name>
    <dbReference type="NCBI Taxonomy" id="179993"/>
    <lineage>
        <taxon>Eukaryota</taxon>
        <taxon>Fungi</taxon>
        <taxon>Dikarya</taxon>
        <taxon>Ascomycota</taxon>
        <taxon>Pezizomycotina</taxon>
        <taxon>Sordariomycetes</taxon>
        <taxon>Hypocreomycetidae</taxon>
        <taxon>Hypocreales</taxon>
        <taxon>Nectriaceae</taxon>
        <taxon>Fusarium</taxon>
    </lineage>
</organism>
<sequence length="506" mass="59073">MPRFITPRSQRTHVEPYDRTRQTTIARLRAANEEIKYLRAQLDTAKAGEEHWKVEYDLINEMVDVMLRHVKRLLNGFEDSGEVKETELLLRLRMMNIRKLSIPSNKVNYFDLNLKITKNIFKMPRSSSSVGSSSRYSPYGREDQSSQEKRYRQQSEALHNASDLARIRVIDDNIESLYQERDVLVERVDPSDLVQFLSNSEAQDFDGNMRRTRPTWAMIRELIRQKKSANKKVRDLLEKCESLERNTSLLVFRNSANKVERCVREKEKVQQDLRLAQSEIPELTQSNRIMDSRGHPTGRPPLRSRRTPSELELEVQRLRDENAVVRFSNNCLQTDYNRLQTDYNRLLTDYSRPLTDHNRLLTGYNRLLTDNNNLNRDLERLKSTLRQTAEDNDFIIRMIQLYGSQVVIPPGYDDQSKITMQLVFRREGLSPFSVNPRHISYRGYPTWVCSKEVNKQSYSSPPPIHPPLTSCPAHGPYQGCKTMVQTVPHHLRYILNIVVADIPRGG</sequence>
<dbReference type="OrthoDB" id="5082965at2759"/>
<comment type="caution">
    <text evidence="3">The sequence shown here is derived from an EMBL/GenBank/DDBJ whole genome shotgun (WGS) entry which is preliminary data.</text>
</comment>
<evidence type="ECO:0000256" key="2">
    <source>
        <dbReference type="SAM" id="MobiDB-lite"/>
    </source>
</evidence>
<name>A0A0N0DHQ2_FUSLA</name>
<evidence type="ECO:0000313" key="4">
    <source>
        <dbReference type="Proteomes" id="UP000037904"/>
    </source>
</evidence>
<protein>
    <submittedName>
        <fullName evidence="3">Uncharacterized protein</fullName>
    </submittedName>
</protein>
<feature type="compositionally biased region" description="Basic and acidic residues" evidence="2">
    <location>
        <begin position="140"/>
        <end position="153"/>
    </location>
</feature>
<keyword evidence="1" id="KW-0175">Coiled coil</keyword>
<feature type="region of interest" description="Disordered" evidence="2">
    <location>
        <begin position="281"/>
        <end position="309"/>
    </location>
</feature>
<dbReference type="Proteomes" id="UP000037904">
    <property type="component" value="Unassembled WGS sequence"/>
</dbReference>
<evidence type="ECO:0000313" key="3">
    <source>
        <dbReference type="EMBL" id="KPA45864.1"/>
    </source>
</evidence>
<accession>A0A0N0DHQ2</accession>
<evidence type="ECO:0000256" key="1">
    <source>
        <dbReference type="SAM" id="Coils"/>
    </source>
</evidence>
<reference evidence="3 4" key="1">
    <citation type="submission" date="2015-04" db="EMBL/GenBank/DDBJ databases">
        <title>The draft genome sequence of Fusarium langsethiae, a T-2/HT-2 mycotoxin producer.</title>
        <authorList>
            <person name="Lysoe E."/>
            <person name="Divon H.H."/>
            <person name="Terzi V."/>
            <person name="Orru L."/>
            <person name="Lamontanara A."/>
            <person name="Kolseth A.-K."/>
            <person name="Frandsen R.J."/>
            <person name="Nielsen K."/>
            <person name="Thrane U."/>
        </authorList>
    </citation>
    <scope>NUCLEOTIDE SEQUENCE [LARGE SCALE GENOMIC DNA]</scope>
    <source>
        <strain evidence="3 4">Fl201059</strain>
    </source>
</reference>